<dbReference type="SMART" id="SM00146">
    <property type="entry name" value="PI3Kc"/>
    <property type="match status" value="1"/>
</dbReference>
<reference evidence="6 7" key="1">
    <citation type="submission" date="2016-07" db="EMBL/GenBank/DDBJ databases">
        <title>Pervasive Adenine N6-methylation of Active Genes in Fungi.</title>
        <authorList>
            <consortium name="DOE Joint Genome Institute"/>
            <person name="Mondo S.J."/>
            <person name="Dannebaum R.O."/>
            <person name="Kuo R.C."/>
            <person name="Labutti K."/>
            <person name="Haridas S."/>
            <person name="Kuo A."/>
            <person name="Salamov A."/>
            <person name="Ahrendt S.R."/>
            <person name="Lipzen A."/>
            <person name="Sullivan W."/>
            <person name="Andreopoulos W.B."/>
            <person name="Clum A."/>
            <person name="Lindquist E."/>
            <person name="Daum C."/>
            <person name="Ramamoorthy G.K."/>
            <person name="Gryganskyi A."/>
            <person name="Culley D."/>
            <person name="Magnuson J.K."/>
            <person name="James T.Y."/>
            <person name="O'Malley M.A."/>
            <person name="Stajich J.E."/>
            <person name="Spatafora J.W."/>
            <person name="Visel A."/>
            <person name="Grigoriev I.V."/>
        </authorList>
    </citation>
    <scope>NUCLEOTIDE SEQUENCE [LARGE SCALE GENOMIC DNA]</scope>
    <source>
        <strain evidence="6 7">PL171</strain>
    </source>
</reference>
<dbReference type="InterPro" id="IPR046805">
    <property type="entry name" value="Tra1_ring"/>
</dbReference>
<dbReference type="Pfam" id="PF00454">
    <property type="entry name" value="PI3_PI4_kinase"/>
    <property type="match status" value="1"/>
</dbReference>
<evidence type="ECO:0000259" key="4">
    <source>
        <dbReference type="PROSITE" id="PS51189"/>
    </source>
</evidence>
<dbReference type="InterPro" id="IPR003151">
    <property type="entry name" value="PIK-rel_kinase_FAT"/>
</dbReference>
<dbReference type="Pfam" id="PF02259">
    <property type="entry name" value="FAT"/>
    <property type="match status" value="1"/>
</dbReference>
<feature type="compositionally biased region" description="Polar residues" evidence="2">
    <location>
        <begin position="33"/>
        <end position="42"/>
    </location>
</feature>
<dbReference type="GO" id="GO:0006355">
    <property type="term" value="P:regulation of DNA-templated transcription"/>
    <property type="evidence" value="ECO:0007669"/>
    <property type="project" value="TreeGrafter"/>
</dbReference>
<evidence type="ECO:0008006" key="8">
    <source>
        <dbReference type="Google" id="ProtNLM"/>
    </source>
</evidence>
<dbReference type="PROSITE" id="PS51189">
    <property type="entry name" value="FAT"/>
    <property type="match status" value="1"/>
</dbReference>
<dbReference type="EMBL" id="MCFL01000012">
    <property type="protein sequence ID" value="ORZ37497.1"/>
    <property type="molecule type" value="Genomic_DNA"/>
</dbReference>
<evidence type="ECO:0000313" key="7">
    <source>
        <dbReference type="Proteomes" id="UP000193411"/>
    </source>
</evidence>
<dbReference type="CDD" id="cd05163">
    <property type="entry name" value="PIKK_TRRAP"/>
    <property type="match status" value="1"/>
</dbReference>
<dbReference type="PROSITE" id="PS50290">
    <property type="entry name" value="PI3_4_KINASE_3"/>
    <property type="match status" value="1"/>
</dbReference>
<evidence type="ECO:0000256" key="2">
    <source>
        <dbReference type="SAM" id="MobiDB-lite"/>
    </source>
</evidence>
<dbReference type="PROSITE" id="PS51190">
    <property type="entry name" value="FATC"/>
    <property type="match status" value="1"/>
</dbReference>
<feature type="compositionally biased region" description="Low complexity" evidence="2">
    <location>
        <begin position="223"/>
        <end position="248"/>
    </location>
</feature>
<dbReference type="GO" id="GO:0000124">
    <property type="term" value="C:SAGA complex"/>
    <property type="evidence" value="ECO:0007669"/>
    <property type="project" value="TreeGrafter"/>
</dbReference>
<dbReference type="Proteomes" id="UP000193411">
    <property type="component" value="Unassembled WGS sequence"/>
</dbReference>
<evidence type="ECO:0000259" key="3">
    <source>
        <dbReference type="PROSITE" id="PS50290"/>
    </source>
</evidence>
<dbReference type="PANTHER" id="PTHR11139:SF1">
    <property type="entry name" value="TRANSFORMATION_TRANSCRIPTION DOMAIN-ASSOCIATED PROTEIN"/>
    <property type="match status" value="1"/>
</dbReference>
<dbReference type="InterPro" id="IPR000403">
    <property type="entry name" value="PI3/4_kinase_cat_dom"/>
</dbReference>
<feature type="domain" description="PI3K/PI4K catalytic" evidence="3">
    <location>
        <begin position="3288"/>
        <end position="3606"/>
    </location>
</feature>
<feature type="domain" description="FAT" evidence="4">
    <location>
        <begin position="2537"/>
        <end position="3103"/>
    </location>
</feature>
<sequence length="3652" mass="409762">MSPSPTSEKPVQDDPSAASNPPPDPMDVDQPTDAASTSSMSAPNIPVLDELIAPIRAAIEDGSPLDPTQALRDLESLREHTPVLVQADAGRFASLVVTTLLGVLQKTTPSFDVESPVHKLRLECLRLLLKANIMDQLEPYTDPLMQCVLNLLETDHDAVIRVVRQLYGELLRLAKAKCEPHLPAFVEYMLNQFLAVPATIEAIFDSPLPEGASSDNETEKPSDPVVASPRPSSATSSSLPSLSDSSSSHMPILTAANGQKLVRFSVLLEVLPMVLITLTNARGLPDGQLQRLLTAVVQSVLAQPKAQAEEQAQATANGSPKPFIGMSPTLRGREKHYNDLLAMQVKTLSFLAYVMRTQPMAAHGGELPRALFQVTCNLPPTALTTRREILQAYRHMSGTLFRSVLVNHIHLLLIEEAFTGGMSPVAEILRPLWIQPLAELVVAERTRLPLDTLERVMDIFMRGLHDPSISLQLHHGLHRALLACQEVIRDMAKESAAVVPQVERILMRVLQCITGKLVALNHRLKDFRSMSKVALAPTMKARPAPSNDTRSKLSSPPPQSSQSPKDPDAMDVDDVSSMGAEVEQDKQDGVDSASNGKPPGAAEESAERFEPDVLPDCITGVDMEASRPIKMRMFSGHLLNPSLTRELEVRTERDLTRAFLKALLINTRFILDALRMVSPSVTTIPPPAGVNNQLAISMSRFYRAHDQNEVEVFRELLRNAIDSLEYYWMDISSNNMGTGNDIIFSRMGPQSKEEKEIIDSFCLTYVHLDPTLFQEVVGSLLDYMFDVMVNDTSLLAFPQCLMGVEPTATRFLRMTLPSLLKRLPDLGGPDAFRSAVLFRVFKLAFSALGHFPESNAPVLRPFLLPLVTECMKLSATALDPMPYYSLLRSLFRSMFNSKAEILINDMVKLIPDVLLDLNRRLAEAPSHSVREVLVELIISFPLRLTDMLPYLEHLMRPLIMSLELGPELAVQGLRMIETVFESLTHEFLDPVLTPVYNDLMRALHRHLQPQVDGRIQAHAAMRILGRLGGRNRTRLTWSQDGVPQLDGRPVRIPIVAKAGGPPQFLPAMGPEFDLTETTVQALALLEDGSAEALALRPQVFKYLQFVVDQAELDVDERVFRGLFTCAALEIEEAAATLSDVTQRIRNHERVDRFLDAMVHGITSAAPAMRKLVQDTIVALFADVTATSAASEAASSAFRLLTFKFCSCCFRDGWYGQSGGLEGITTLVHLPVPPPWLMDLELDLIRALLYLLKSPESPREAPKVRESLHQLLKICNRPDTDPESERRFQGLIALLVSELTSSSAHTREAVQSALKLLADLRATDVTELLMPARDRLINPIFNKPLRSLPLAMQIGYTDAVTYCLSLRPPLLEFKEDLLRLIIETLALADAEDQSLEEKCMAAPNTPKAEQLIKLRVVCIQMLSAAMACNEFQSNRLLEKRNRITAIFFKSLYHKSVDVVDAGFKAMNQLLVVSNKKLAKEILQSGLRPILATLADPTRLTVEALKALGRLMELLSSYFKVELGQKLLEHLQVIAIANRLEYISGNALSDYPEYDLIMAILWVFPRLPTTAFTYLAPLVKSVLDMEQAMRRSKSSPFRKPLAAFLARYPTETFEHFAPLIESSPHALSLFIGAFNEEDGAPLRPAFIDHLDKFVPAGQPMSMAVVQVLCALHKLGGVNVLNDEVLSKLPALDCDQAHLFSTAHSDLVTVYLHYLEQPSTSLEAAERLSAYLHGAPQSYLRGLIQSRLHERAMVLKWSEVDSYLQRTLARKSPDCVMLLRHLIIPACQFNFIRNQSGSSAGGSTGGGAPGGGGAGSSGLGGGRIGNSSMEPAADCDAVVSPERLEQIKSLDLKALAPDELIIEVLQFLACLAQYVPSQLLTAWTDLIRSVWPLVTHEEITVKAAAHVVLANLSAAFEKIPPRVVTSTFVNLLKEYRPEVRSLVFQGLETLLPILPSRSTEGYASVVIPAVQRAFVDEAGGLLGGTIHMCTFIVANRELLYPLRKDLYPSIEMALNKLVAGLTSQATDPRIITLGLVRTVVEWEQRRRKSLKPATKRKADDMEVDVDLTADAETPKSLCDALITMIARLSLHVDPSPIQAPSRPFKMDGNGRPNLSHDQLLALKSLEDAVGSATHWPDKVPGTRTMSLMREFLELWPEHQLRLALIERALAQPTNPSQQQAFPIILRSIEMLAVDLEQPRPLERTAETFRLVSRVFQCDEVDWFAPALYPYFVALLKQADLEGATLTSIVATLQARLENQQHLPITIGVLDALARRDADVISPTILAHLCKIILRLSLAHFNVDERTVEGDICLSSVGQQPKRPHVPLCSRLVRGWTDSSAALPTPREMGQLLHAMMSFRRHENSGLMSDYLNLCASLMEKRGEVAGRLEPVYLFGLTMRDPETRAQFVKLVDESLPDTIMARLEYALGVQNWEQLADAYYIPQLIDLIIGALSLPKPVLLMFRLLPHVKNMNAHQLWTQLFVVLWGGLHPRERSVLQQFIVAWITRDYHHQQVQLMPNVVHTMLEAIPRCRPLPRLPPQVIKYLGKTFNAWHSAAEFLSLAQTSFGVSKDEERVRDLTLDGLAELLTELNETDLYIGLWRRRCQYPETNAALSYQQLGMWERAQHLYEQAQSKGRTGTLGFQESEFMLWEEQWIRCAQKLQQWDILESISNNENRKDLALESAWRLGDWTTGENKQMLEDMIASAPDSARTKVFKAFIALIKLSERKELDDQTRRAEFQSICDEGAQMALSMWHQYPRAVTESHIPLLALFQQFVELSEALTLYHSLSGTQLENYTEKANEQKPQLTTWRDRLPNRWDDIDVWSDLVAWRQHIFGAINKAFYPIHTALATNNGPPASASAYRGYHETAWIINRFANVARLHGLTTVCIQYLPKIYALPNIEIHEAFLKLREQAKCYLQNPDEYRNGLDIINHTNLVYFNSQQKAEFYSLRGRFLARLGLFRDADMAFAQAVRADSNIAKVWATWGEQMERHMVKAQADGVESNYDKEALSCYLTTIGHSKCGRARQYVAKVLWLLANQKKDSMLLSETLETHKNDLALWYWLPFIPQLLNMLVDPNQTRHARFILTKLAKSFPQALHFSLRTLKEEVHLKDEQQVAAANDIMTVLKTSAPLLALSMETMVDQLIGRLKPLPQEDIYRLVVVCLNEMVEHMCTLVASPSSNGSSSPTAASMPVKSLQKLSEQFTASASLRQYYDQFKRDFIDGPPEPMVIVDRFRIWRDDLQRELDEYRVPEHLPHYLIEFEHQRFDEVDIPGQYQQLVDSHQHFIKINRFCPEIERVRMDGNSHRRIRIVGHDGSIHSFLVQQPAPSMCRREERVLQLVSFFNSLLDNATQARKRSIQFHYPTIAPLAPNVRMISHDPSSVSLEQVWAAHCKKMGVPSDHAIMLYMTQLQDRQQADTATKIELLEEIRRQFAPADLLETYIMDHVGSFTDLWMLRKQFTMQLATTCFLSFALSISLRYPQSLHFSLKSGNLWMSEALMSIVDFRYCHFESVPFRLTPTLQHMITAHGLDGPFTACVMATAKALTVDGSHKSVVQDVLRVVVRDDLMHWAQRIQQPFATDSAARKVVDDNVDEILKRMSTLVEDCAQQASTAVTTATAGNERPKVDPANRHLLELVNRATNPQNLADMNITWMPFL</sequence>
<proteinExistence type="inferred from homology"/>
<comment type="caution">
    <text evidence="6">The sequence shown here is derived from an EMBL/GenBank/DDBJ whole genome shotgun (WGS) entry which is preliminary data.</text>
</comment>
<dbReference type="SUPFAM" id="SSF48371">
    <property type="entry name" value="ARM repeat"/>
    <property type="match status" value="3"/>
</dbReference>
<dbReference type="Pfam" id="PF20206">
    <property type="entry name" value="Tra1_ring"/>
    <property type="match status" value="3"/>
</dbReference>
<gene>
    <name evidence="6" type="ORF">BCR44DRAFT_1511660</name>
</gene>
<feature type="region of interest" description="Disordered" evidence="2">
    <location>
        <begin position="1"/>
        <end position="42"/>
    </location>
</feature>
<dbReference type="InterPro" id="IPR014009">
    <property type="entry name" value="PIK_FAT"/>
</dbReference>
<dbReference type="InterPro" id="IPR011989">
    <property type="entry name" value="ARM-like"/>
</dbReference>
<keyword evidence="7" id="KW-1185">Reference proteome</keyword>
<feature type="domain" description="FATC" evidence="5">
    <location>
        <begin position="3620"/>
        <end position="3652"/>
    </location>
</feature>
<evidence type="ECO:0000313" key="6">
    <source>
        <dbReference type="EMBL" id="ORZ37497.1"/>
    </source>
</evidence>
<accession>A0A1Y2HSC2</accession>
<dbReference type="Gene3D" id="1.10.1070.11">
    <property type="entry name" value="Phosphatidylinositol 3-/4-kinase, catalytic domain"/>
    <property type="match status" value="1"/>
</dbReference>
<evidence type="ECO:0000256" key="1">
    <source>
        <dbReference type="ARBA" id="ARBA00007234"/>
    </source>
</evidence>
<evidence type="ECO:0000259" key="5">
    <source>
        <dbReference type="PROSITE" id="PS51190"/>
    </source>
</evidence>
<dbReference type="InterPro" id="IPR036940">
    <property type="entry name" value="PI3/4_kinase_cat_sf"/>
</dbReference>
<feature type="region of interest" description="Disordered" evidence="2">
    <location>
        <begin position="535"/>
        <end position="615"/>
    </location>
</feature>
<dbReference type="GO" id="GO:0035267">
    <property type="term" value="C:NuA4 histone acetyltransferase complex"/>
    <property type="evidence" value="ECO:0007669"/>
    <property type="project" value="TreeGrafter"/>
</dbReference>
<dbReference type="GO" id="GO:0005634">
    <property type="term" value="C:nucleus"/>
    <property type="evidence" value="ECO:0007669"/>
    <property type="project" value="TreeGrafter"/>
</dbReference>
<dbReference type="Pfam" id="PF20175">
    <property type="entry name" value="Tra1_central"/>
    <property type="match status" value="1"/>
</dbReference>
<dbReference type="SUPFAM" id="SSF56112">
    <property type="entry name" value="Protein kinase-like (PK-like)"/>
    <property type="match status" value="1"/>
</dbReference>
<dbReference type="InterPro" id="IPR011009">
    <property type="entry name" value="Kinase-like_dom_sf"/>
</dbReference>
<comment type="similarity">
    <text evidence="1">Belongs to the PI3/PI4-kinase family. TRA1 subfamily.</text>
</comment>
<name>A0A1Y2HSC2_9FUNG</name>
<feature type="region of interest" description="Disordered" evidence="2">
    <location>
        <begin position="1797"/>
        <end position="1820"/>
    </location>
</feature>
<dbReference type="GO" id="GO:0006281">
    <property type="term" value="P:DNA repair"/>
    <property type="evidence" value="ECO:0007669"/>
    <property type="project" value="TreeGrafter"/>
</dbReference>
<feature type="region of interest" description="Disordered" evidence="2">
    <location>
        <begin position="207"/>
        <end position="248"/>
    </location>
</feature>
<dbReference type="InterPro" id="IPR046807">
    <property type="entry name" value="Tra1_central"/>
</dbReference>
<protein>
    <recommendedName>
        <fullName evidence="8">Non-specific serine/threonine protein kinase</fullName>
    </recommendedName>
</protein>
<dbReference type="InterPro" id="IPR050517">
    <property type="entry name" value="DDR_Repair_Kinase"/>
</dbReference>
<dbReference type="Gene3D" id="1.25.10.10">
    <property type="entry name" value="Leucine-rich Repeat Variant"/>
    <property type="match status" value="2"/>
</dbReference>
<dbReference type="STRING" id="765915.A0A1Y2HSC2"/>
<dbReference type="OrthoDB" id="5570127at2759"/>
<dbReference type="InterPro" id="IPR016024">
    <property type="entry name" value="ARM-type_fold"/>
</dbReference>
<dbReference type="InterPro" id="IPR003152">
    <property type="entry name" value="FATC_dom"/>
</dbReference>
<organism evidence="6 7">
    <name type="scientific">Catenaria anguillulae PL171</name>
    <dbReference type="NCBI Taxonomy" id="765915"/>
    <lineage>
        <taxon>Eukaryota</taxon>
        <taxon>Fungi</taxon>
        <taxon>Fungi incertae sedis</taxon>
        <taxon>Blastocladiomycota</taxon>
        <taxon>Blastocladiomycetes</taxon>
        <taxon>Blastocladiales</taxon>
        <taxon>Catenariaceae</taxon>
        <taxon>Catenaria</taxon>
    </lineage>
</organism>
<dbReference type="PANTHER" id="PTHR11139">
    <property type="entry name" value="ATAXIA TELANGIECTASIA MUTATED ATM -RELATED"/>
    <property type="match status" value="1"/>
</dbReference>